<protein>
    <submittedName>
        <fullName evidence="1">Uncharacterized protein</fullName>
    </submittedName>
</protein>
<gene>
    <name evidence="1" type="ORF">LCGC14_0884620</name>
</gene>
<organism evidence="1">
    <name type="scientific">marine sediment metagenome</name>
    <dbReference type="NCBI Taxonomy" id="412755"/>
    <lineage>
        <taxon>unclassified sequences</taxon>
        <taxon>metagenomes</taxon>
        <taxon>ecological metagenomes</taxon>
    </lineage>
</organism>
<reference evidence="1" key="1">
    <citation type="journal article" date="2015" name="Nature">
        <title>Complex archaea that bridge the gap between prokaryotes and eukaryotes.</title>
        <authorList>
            <person name="Spang A."/>
            <person name="Saw J.H."/>
            <person name="Jorgensen S.L."/>
            <person name="Zaremba-Niedzwiedzka K."/>
            <person name="Martijn J."/>
            <person name="Lind A.E."/>
            <person name="van Eijk R."/>
            <person name="Schleper C."/>
            <person name="Guy L."/>
            <person name="Ettema T.J."/>
        </authorList>
    </citation>
    <scope>NUCLEOTIDE SEQUENCE</scope>
</reference>
<dbReference type="AlphaFoldDB" id="A0A0F9P0W7"/>
<dbReference type="EMBL" id="LAZR01002802">
    <property type="protein sequence ID" value="KKN25430.1"/>
    <property type="molecule type" value="Genomic_DNA"/>
</dbReference>
<sequence>DMGHPKIIEVLNASISHEVQMSMAGTILKFMSLYEKRVKEAKNKKK</sequence>
<proteinExistence type="predicted"/>
<accession>A0A0F9P0W7</accession>
<name>A0A0F9P0W7_9ZZZZ</name>
<evidence type="ECO:0000313" key="1">
    <source>
        <dbReference type="EMBL" id="KKN25430.1"/>
    </source>
</evidence>
<comment type="caution">
    <text evidence="1">The sequence shown here is derived from an EMBL/GenBank/DDBJ whole genome shotgun (WGS) entry which is preliminary data.</text>
</comment>
<feature type="non-terminal residue" evidence="1">
    <location>
        <position position="1"/>
    </location>
</feature>